<evidence type="ECO:0000313" key="2">
    <source>
        <dbReference type="EMBL" id="OJJ53567.1"/>
    </source>
</evidence>
<keyword evidence="3" id="KW-1185">Reference proteome</keyword>
<accession>A0A1L9T2C6</accession>
<gene>
    <name evidence="2" type="ORF">ASPSYDRAFT_36501</name>
</gene>
<dbReference type="VEuPathDB" id="FungiDB:ASPSYDRAFT_36501"/>
<dbReference type="EMBL" id="KV878597">
    <property type="protein sequence ID" value="OJJ53567.1"/>
    <property type="molecule type" value="Genomic_DNA"/>
</dbReference>
<dbReference type="Proteomes" id="UP000184356">
    <property type="component" value="Unassembled WGS sequence"/>
</dbReference>
<dbReference type="RefSeq" id="XP_040697373.1">
    <property type="nucleotide sequence ID" value="XM_040845437.1"/>
</dbReference>
<dbReference type="GeneID" id="63761510"/>
<evidence type="ECO:0000313" key="3">
    <source>
        <dbReference type="Proteomes" id="UP000184356"/>
    </source>
</evidence>
<dbReference type="OrthoDB" id="10450486at2759"/>
<reference evidence="3" key="1">
    <citation type="journal article" date="2017" name="Genome Biol.">
        <title>Comparative genomics reveals high biological diversity and specific adaptations in the industrially and medically important fungal genus Aspergillus.</title>
        <authorList>
            <person name="de Vries R.P."/>
            <person name="Riley R."/>
            <person name="Wiebenga A."/>
            <person name="Aguilar-Osorio G."/>
            <person name="Amillis S."/>
            <person name="Uchima C.A."/>
            <person name="Anderluh G."/>
            <person name="Asadollahi M."/>
            <person name="Askin M."/>
            <person name="Barry K."/>
            <person name="Battaglia E."/>
            <person name="Bayram O."/>
            <person name="Benocci T."/>
            <person name="Braus-Stromeyer S.A."/>
            <person name="Caldana C."/>
            <person name="Canovas D."/>
            <person name="Cerqueira G.C."/>
            <person name="Chen F."/>
            <person name="Chen W."/>
            <person name="Choi C."/>
            <person name="Clum A."/>
            <person name="Dos Santos R.A."/>
            <person name="Damasio A.R."/>
            <person name="Diallinas G."/>
            <person name="Emri T."/>
            <person name="Fekete E."/>
            <person name="Flipphi M."/>
            <person name="Freyberg S."/>
            <person name="Gallo A."/>
            <person name="Gournas C."/>
            <person name="Habgood R."/>
            <person name="Hainaut M."/>
            <person name="Harispe M.L."/>
            <person name="Henrissat B."/>
            <person name="Hilden K.S."/>
            <person name="Hope R."/>
            <person name="Hossain A."/>
            <person name="Karabika E."/>
            <person name="Karaffa L."/>
            <person name="Karanyi Z."/>
            <person name="Krasevec N."/>
            <person name="Kuo A."/>
            <person name="Kusch H."/>
            <person name="LaButti K."/>
            <person name="Lagendijk E.L."/>
            <person name="Lapidus A."/>
            <person name="Levasseur A."/>
            <person name="Lindquist E."/>
            <person name="Lipzen A."/>
            <person name="Logrieco A.F."/>
            <person name="MacCabe A."/>
            <person name="Maekelae M.R."/>
            <person name="Malavazi I."/>
            <person name="Melin P."/>
            <person name="Meyer V."/>
            <person name="Mielnichuk N."/>
            <person name="Miskei M."/>
            <person name="Molnar A.P."/>
            <person name="Mule G."/>
            <person name="Ngan C.Y."/>
            <person name="Orejas M."/>
            <person name="Orosz E."/>
            <person name="Ouedraogo J.P."/>
            <person name="Overkamp K.M."/>
            <person name="Park H.-S."/>
            <person name="Perrone G."/>
            <person name="Piumi F."/>
            <person name="Punt P.J."/>
            <person name="Ram A.F."/>
            <person name="Ramon A."/>
            <person name="Rauscher S."/>
            <person name="Record E."/>
            <person name="Riano-Pachon D.M."/>
            <person name="Robert V."/>
            <person name="Roehrig J."/>
            <person name="Ruller R."/>
            <person name="Salamov A."/>
            <person name="Salih N.S."/>
            <person name="Samson R.A."/>
            <person name="Sandor E."/>
            <person name="Sanguinetti M."/>
            <person name="Schuetze T."/>
            <person name="Sepcic K."/>
            <person name="Shelest E."/>
            <person name="Sherlock G."/>
            <person name="Sophianopoulou V."/>
            <person name="Squina F.M."/>
            <person name="Sun H."/>
            <person name="Susca A."/>
            <person name="Todd R.B."/>
            <person name="Tsang A."/>
            <person name="Unkles S.E."/>
            <person name="van de Wiele N."/>
            <person name="van Rossen-Uffink D."/>
            <person name="Oliveira J.V."/>
            <person name="Vesth T.C."/>
            <person name="Visser J."/>
            <person name="Yu J.-H."/>
            <person name="Zhou M."/>
            <person name="Andersen M.R."/>
            <person name="Archer D.B."/>
            <person name="Baker S.E."/>
            <person name="Benoit I."/>
            <person name="Brakhage A.A."/>
            <person name="Braus G.H."/>
            <person name="Fischer R."/>
            <person name="Frisvad J.C."/>
            <person name="Goldman G.H."/>
            <person name="Houbraken J."/>
            <person name="Oakley B."/>
            <person name="Pocsi I."/>
            <person name="Scazzocchio C."/>
            <person name="Seiboth B."/>
            <person name="vanKuyk P.A."/>
            <person name="Wortman J."/>
            <person name="Dyer P.S."/>
            <person name="Grigoriev I.V."/>
        </authorList>
    </citation>
    <scope>NUCLEOTIDE SEQUENCE [LARGE SCALE GENOMIC DNA]</scope>
    <source>
        <strain evidence="3">CBS 593.65</strain>
    </source>
</reference>
<organism evidence="2 3">
    <name type="scientific">Aspergillus sydowii CBS 593.65</name>
    <dbReference type="NCBI Taxonomy" id="1036612"/>
    <lineage>
        <taxon>Eukaryota</taxon>
        <taxon>Fungi</taxon>
        <taxon>Dikarya</taxon>
        <taxon>Ascomycota</taxon>
        <taxon>Pezizomycotina</taxon>
        <taxon>Eurotiomycetes</taxon>
        <taxon>Eurotiomycetidae</taxon>
        <taxon>Eurotiales</taxon>
        <taxon>Aspergillaceae</taxon>
        <taxon>Aspergillus</taxon>
        <taxon>Aspergillus subgen. Nidulantes</taxon>
    </lineage>
</organism>
<keyword evidence="1" id="KW-0472">Membrane</keyword>
<feature type="transmembrane region" description="Helical" evidence="1">
    <location>
        <begin position="65"/>
        <end position="88"/>
    </location>
</feature>
<keyword evidence="1" id="KW-1133">Transmembrane helix</keyword>
<proteinExistence type="predicted"/>
<protein>
    <submittedName>
        <fullName evidence="2">Uncharacterized protein</fullName>
    </submittedName>
</protein>
<keyword evidence="1" id="KW-0812">Transmembrane</keyword>
<dbReference type="AlphaFoldDB" id="A0A1L9T2C6"/>
<sequence length="188" mass="21311">MSPWLSRASGAQSPRETHQRYMIQDQLQQDSYQRMITMSTHTEHPSLAVRSQQLVGRSLSERPKAVAVFVTIMGILVVVYAICITMHYRGWKRARRARWEYEYLMRFHQAPPPRPPKASLISSLLFWKSQRPENQQDALPVHNVGGVAMPAAPAPVAVNNSPQLCEECWLNMAAILPAYEANGTGNVW</sequence>
<name>A0A1L9T2C6_9EURO</name>
<evidence type="ECO:0000256" key="1">
    <source>
        <dbReference type="SAM" id="Phobius"/>
    </source>
</evidence>